<dbReference type="AlphaFoldDB" id="A0A5P6VV18"/>
<dbReference type="EMBL" id="CP043028">
    <property type="protein sequence ID" value="QFJ56212.1"/>
    <property type="molecule type" value="Genomic_DNA"/>
</dbReference>
<dbReference type="KEGG" id="pxv:FXF36_06475"/>
<reference evidence="3" key="1">
    <citation type="submission" date="2019-08" db="EMBL/GenBank/DDBJ databases">
        <title>Complete Genome Sequence of the Polysaccharide-Degrading Rumen Bacterium Pseudobutyrivibrio xylanivorans MA3014.</title>
        <authorList>
            <person name="Palevich N."/>
            <person name="Maclean P.H."/>
            <person name="Kelly W.J."/>
            <person name="Leahy S.C."/>
            <person name="Rakonjac J."/>
            <person name="Attwood G.T."/>
        </authorList>
    </citation>
    <scope>NUCLEOTIDE SEQUENCE [LARGE SCALE GENOMIC DNA]</scope>
    <source>
        <strain evidence="3">MA3014</strain>
    </source>
</reference>
<gene>
    <name evidence="2" type="ORF">FXF36_06475</name>
</gene>
<dbReference type="GO" id="GO:0010181">
    <property type="term" value="F:FMN binding"/>
    <property type="evidence" value="ECO:0007669"/>
    <property type="project" value="InterPro"/>
</dbReference>
<dbReference type="SUPFAM" id="SSF52218">
    <property type="entry name" value="Flavoproteins"/>
    <property type="match status" value="1"/>
</dbReference>
<dbReference type="Proteomes" id="UP000327030">
    <property type="component" value="Chromosome 1"/>
</dbReference>
<dbReference type="GO" id="GO:0016651">
    <property type="term" value="F:oxidoreductase activity, acting on NAD(P)H"/>
    <property type="evidence" value="ECO:0007669"/>
    <property type="project" value="UniProtKB-ARBA"/>
</dbReference>
<name>A0A5P6VV18_PSEXY</name>
<dbReference type="InterPro" id="IPR008254">
    <property type="entry name" value="Flavodoxin/NO_synth"/>
</dbReference>
<dbReference type="OrthoDB" id="9806505at2"/>
<dbReference type="Pfam" id="PF12682">
    <property type="entry name" value="Flavodoxin_4"/>
    <property type="match status" value="1"/>
</dbReference>
<evidence type="ECO:0000313" key="2">
    <source>
        <dbReference type="EMBL" id="QFJ56212.1"/>
    </source>
</evidence>
<organism evidence="2 3">
    <name type="scientific">Pseudobutyrivibrio xylanivorans</name>
    <dbReference type="NCBI Taxonomy" id="185007"/>
    <lineage>
        <taxon>Bacteria</taxon>
        <taxon>Bacillati</taxon>
        <taxon>Bacillota</taxon>
        <taxon>Clostridia</taxon>
        <taxon>Lachnospirales</taxon>
        <taxon>Lachnospiraceae</taxon>
        <taxon>Pseudobutyrivibrio</taxon>
    </lineage>
</organism>
<evidence type="ECO:0000313" key="3">
    <source>
        <dbReference type="Proteomes" id="UP000327030"/>
    </source>
</evidence>
<evidence type="ECO:0000259" key="1">
    <source>
        <dbReference type="Pfam" id="PF12682"/>
    </source>
</evidence>
<accession>A0A5P6VV18</accession>
<dbReference type="PANTHER" id="PTHR39201">
    <property type="entry name" value="EXPORTED PROTEIN-RELATED"/>
    <property type="match status" value="1"/>
</dbReference>
<protein>
    <recommendedName>
        <fullName evidence="1">Flavodoxin-like domain-containing protein</fullName>
    </recommendedName>
</protein>
<feature type="domain" description="Flavodoxin-like" evidence="1">
    <location>
        <begin position="47"/>
        <end position="149"/>
    </location>
</feature>
<sequence length="154" mass="17265">MVGEESAVEWMVNIIHDEVGGNLVQIVPSEDYPLEYDASADLAKTEADSEARPAFNNLGIDPTSYSRVFIGYPIWWYRMPMIMETFFDTYDFDGVTIIPFNTHLGSRNCGTYDMIRDREPGATVLEGIPISGSDVGKDSSKEDIIKWLNGLDLD</sequence>
<dbReference type="InterPro" id="IPR029039">
    <property type="entry name" value="Flavoprotein-like_sf"/>
</dbReference>
<dbReference type="Gene3D" id="3.40.50.360">
    <property type="match status" value="1"/>
</dbReference>
<dbReference type="PANTHER" id="PTHR39201:SF1">
    <property type="entry name" value="FLAVODOXIN-LIKE DOMAIN-CONTAINING PROTEIN"/>
    <property type="match status" value="1"/>
</dbReference>
<proteinExistence type="predicted"/>